<feature type="transmembrane region" description="Helical" evidence="4">
    <location>
        <begin position="516"/>
        <end position="536"/>
    </location>
</feature>
<dbReference type="Gene3D" id="3.80.10.10">
    <property type="entry name" value="Ribonuclease Inhibitor"/>
    <property type="match status" value="3"/>
</dbReference>
<organism evidence="6 7">
    <name type="scientific">Magallana gigas</name>
    <name type="common">Pacific oyster</name>
    <name type="synonym">Crassostrea gigas</name>
    <dbReference type="NCBI Taxonomy" id="29159"/>
    <lineage>
        <taxon>Eukaryota</taxon>
        <taxon>Metazoa</taxon>
        <taxon>Spiralia</taxon>
        <taxon>Lophotrochozoa</taxon>
        <taxon>Mollusca</taxon>
        <taxon>Bivalvia</taxon>
        <taxon>Autobranchia</taxon>
        <taxon>Pteriomorphia</taxon>
        <taxon>Ostreida</taxon>
        <taxon>Ostreoidea</taxon>
        <taxon>Ostreidae</taxon>
        <taxon>Magallana</taxon>
    </lineage>
</organism>
<sequence>MDIDLSGQTRNDLKCAEVNTNNLTCSKFKTQLCACSATAKWMLDGSKIGFLRLEYLSRKGVSRILRTESTKDVEFDLYHLHVPNSFLSLIPNNLCEYPTLVMLNLANNRLMKLNNLGCISRLTKIDFSYNRITEIKKSNFAGLFHLNDLDVSFNKISYIEPGTFNDLGLINLNVSYNQITILDITHLLLSKTFCKISFANNRIYDFSNGGDNPVKASDTVGDGGIVDLSWNRIQRIPNPARLGLGKGYDVYGKISFNRFIFILWDNPIACDCFLEEYLRNAKNALDHYKVSNNLGYVCHSPLRLRGMSVVEGVLHTSNFSILTCNLPHSCPHHCSCYFDSSRDSIVVECSKSYNQSRLPSFNLTELTKGLKDHTRYENATINLRFSVGNIRVLDNHDYLINTSFIDLSSNKVEYLEERAMQNLTSSLAKKLTLNLTSNFGVLHIPSRLRYLNPQNVYLNNATLYCDCKLMSWFPNWLDSMGVEKAGLNITCNIGQSTMTFENVTISDLDCEEVDDYFLAYTLGILLVIILKVYYLLNRYGLYGFVYYKSKIQNKRKTLERFKYDVYISCEETNETMFRYVIREFIPMLKAFHLKPFLLAQDSEFGEVLEESIIHNLDASRIYVFFLSSTVLFVGEDNSTFWKEWKHAWNKYAFSTVHDIVLINFDLLRLSDLRDKRMETIMAVGHHVDFSNVDFKTQILKLLDKRSGQLPHIWDQNSKSKFDLSSLNDVSLKMY</sequence>
<dbReference type="Gene3D" id="3.40.50.10140">
    <property type="entry name" value="Toll/interleukin-1 receptor homology (TIR) domain"/>
    <property type="match status" value="1"/>
</dbReference>
<dbReference type="SMART" id="SM00369">
    <property type="entry name" value="LRR_TYP"/>
    <property type="match status" value="2"/>
</dbReference>
<keyword evidence="3" id="KW-0677">Repeat</keyword>
<dbReference type="SUPFAM" id="SSF52200">
    <property type="entry name" value="Toll/Interleukin receptor TIR domain"/>
    <property type="match status" value="1"/>
</dbReference>
<evidence type="ECO:0000313" key="7">
    <source>
        <dbReference type="Proteomes" id="UP000005408"/>
    </source>
</evidence>
<reference evidence="6" key="1">
    <citation type="submission" date="2022-08" db="UniProtKB">
        <authorList>
            <consortium name="EnsemblMetazoa"/>
        </authorList>
    </citation>
    <scope>IDENTIFICATION</scope>
    <source>
        <strain evidence="6">05x7-T-G4-1.051#20</strain>
    </source>
</reference>
<keyword evidence="4" id="KW-1133">Transmembrane helix</keyword>
<dbReference type="Pfam" id="PF13855">
    <property type="entry name" value="LRR_8"/>
    <property type="match status" value="1"/>
</dbReference>
<keyword evidence="7" id="KW-1185">Reference proteome</keyword>
<dbReference type="EnsemblMetazoa" id="G22207.1">
    <property type="protein sequence ID" value="G22207.1:cds"/>
    <property type="gene ID" value="G22207"/>
</dbReference>
<keyword evidence="2" id="KW-0433">Leucine-rich repeat</keyword>
<dbReference type="PANTHER" id="PTHR24366">
    <property type="entry name" value="IG(IMMUNOGLOBULIN) AND LRR(LEUCINE RICH REPEAT) DOMAINS"/>
    <property type="match status" value="1"/>
</dbReference>
<dbReference type="Proteomes" id="UP000005408">
    <property type="component" value="Unassembled WGS sequence"/>
</dbReference>
<evidence type="ECO:0000313" key="6">
    <source>
        <dbReference type="EnsemblMetazoa" id="G22207.1:cds"/>
    </source>
</evidence>
<dbReference type="SUPFAM" id="SSF52058">
    <property type="entry name" value="L domain-like"/>
    <property type="match status" value="1"/>
</dbReference>
<proteinExistence type="inferred from homology"/>
<dbReference type="InterPro" id="IPR032675">
    <property type="entry name" value="LRR_dom_sf"/>
</dbReference>
<dbReference type="InterPro" id="IPR035897">
    <property type="entry name" value="Toll_tir_struct_dom_sf"/>
</dbReference>
<keyword evidence="4" id="KW-0812">Transmembrane</keyword>
<dbReference type="InterPro" id="IPR000157">
    <property type="entry name" value="TIR_dom"/>
</dbReference>
<evidence type="ECO:0000256" key="2">
    <source>
        <dbReference type="ARBA" id="ARBA00022614"/>
    </source>
</evidence>
<evidence type="ECO:0000256" key="3">
    <source>
        <dbReference type="ARBA" id="ARBA00022737"/>
    </source>
</evidence>
<evidence type="ECO:0000256" key="4">
    <source>
        <dbReference type="SAM" id="Phobius"/>
    </source>
</evidence>
<dbReference type="GO" id="GO:0007165">
    <property type="term" value="P:signal transduction"/>
    <property type="evidence" value="ECO:0007669"/>
    <property type="project" value="InterPro"/>
</dbReference>
<evidence type="ECO:0000256" key="1">
    <source>
        <dbReference type="ARBA" id="ARBA00009634"/>
    </source>
</evidence>
<accession>A0A8W8K311</accession>
<evidence type="ECO:0000259" key="5">
    <source>
        <dbReference type="PROSITE" id="PS50104"/>
    </source>
</evidence>
<dbReference type="InterPro" id="IPR003591">
    <property type="entry name" value="Leu-rich_rpt_typical-subtyp"/>
</dbReference>
<protein>
    <recommendedName>
        <fullName evidence="5">TIR domain-containing protein</fullName>
    </recommendedName>
</protein>
<name>A0A8W8K311_MAGGI</name>
<feature type="domain" description="TIR" evidence="5">
    <location>
        <begin position="561"/>
        <end position="706"/>
    </location>
</feature>
<dbReference type="PANTHER" id="PTHR24366:SF96">
    <property type="entry name" value="LEUCINE RICH REPEAT CONTAINING 53"/>
    <property type="match status" value="1"/>
</dbReference>
<dbReference type="InterPro" id="IPR001611">
    <property type="entry name" value="Leu-rich_rpt"/>
</dbReference>
<keyword evidence="4" id="KW-0472">Membrane</keyword>
<comment type="similarity">
    <text evidence="1">Belongs to the Toll-like receptor family.</text>
</comment>
<dbReference type="PROSITE" id="PS50104">
    <property type="entry name" value="TIR"/>
    <property type="match status" value="1"/>
</dbReference>
<dbReference type="AlphaFoldDB" id="A0A8W8K311"/>